<sequence>MPDDAMLSVGSVHGRGNVYKQIYCSGVASLLQLMQGCVIPISSIILPQIQSSNSEFSITKDQGSWFASFLCLGFLTGAVVGWIQSEYFGRKKSLMIDGFIATGGILIISFTRSYPLLIFARFLCGHASGSGTVSIPIYCSEDTLLPQFLEHLFLGDWLQPWLQFFQLYPSFYYAFAQSLQGSESAAEEEKQTIMASLLWQNKDNQACGTRSAKIQQCIKRIQSPSFWKPFLIIFFMLVVLTEWSGLPLIAFYMIDILGEWGISHIEIIKWIPAFGLAMLYCSASAGYVQITYSIQGELFPSDTRALGGGAIGICDGISLFLSTKAGPSIIEILDISGFFLH</sequence>
<keyword evidence="6" id="KW-1185">Reference proteome</keyword>
<dbReference type="AlphaFoldDB" id="A0A7R8CBW8"/>
<dbReference type="InterPro" id="IPR050549">
    <property type="entry name" value="MFS_Trehalose_Transporter"/>
</dbReference>
<keyword evidence="3" id="KW-1133">Transmembrane helix</keyword>
<evidence type="ECO:0000256" key="1">
    <source>
        <dbReference type="ARBA" id="ARBA00004370"/>
    </source>
</evidence>
<dbReference type="InterPro" id="IPR005828">
    <property type="entry name" value="MFS_sugar_transport-like"/>
</dbReference>
<dbReference type="OrthoDB" id="6380205at2759"/>
<dbReference type="EMBL" id="HG994580">
    <property type="protein sequence ID" value="CAF2757261.1"/>
    <property type="molecule type" value="Genomic_DNA"/>
</dbReference>
<dbReference type="PANTHER" id="PTHR48021">
    <property type="match status" value="1"/>
</dbReference>
<name>A0A7R8CBW8_LEPSM</name>
<dbReference type="Proteomes" id="UP000675881">
    <property type="component" value="Chromosome 1"/>
</dbReference>
<evidence type="ECO:0000313" key="5">
    <source>
        <dbReference type="EMBL" id="CAF2757261.1"/>
    </source>
</evidence>
<evidence type="ECO:0000313" key="6">
    <source>
        <dbReference type="Proteomes" id="UP000675881"/>
    </source>
</evidence>
<dbReference type="GO" id="GO:0016020">
    <property type="term" value="C:membrane"/>
    <property type="evidence" value="ECO:0007669"/>
    <property type="project" value="UniProtKB-SubCell"/>
</dbReference>
<comment type="subcellular location">
    <subcellularLocation>
        <location evidence="1">Membrane</location>
    </subcellularLocation>
</comment>
<gene>
    <name evidence="5" type="ORF">LSAA_1382</name>
</gene>
<proteinExistence type="predicted"/>
<organism evidence="5 6">
    <name type="scientific">Lepeophtheirus salmonis</name>
    <name type="common">Salmon louse</name>
    <name type="synonym">Caligus salmonis</name>
    <dbReference type="NCBI Taxonomy" id="72036"/>
    <lineage>
        <taxon>Eukaryota</taxon>
        <taxon>Metazoa</taxon>
        <taxon>Ecdysozoa</taxon>
        <taxon>Arthropoda</taxon>
        <taxon>Crustacea</taxon>
        <taxon>Multicrustacea</taxon>
        <taxon>Hexanauplia</taxon>
        <taxon>Copepoda</taxon>
        <taxon>Siphonostomatoida</taxon>
        <taxon>Caligidae</taxon>
        <taxon>Lepeophtheirus</taxon>
    </lineage>
</organism>
<keyword evidence="4" id="KW-0472">Membrane</keyword>
<evidence type="ECO:0000256" key="4">
    <source>
        <dbReference type="ARBA" id="ARBA00023136"/>
    </source>
</evidence>
<dbReference type="Pfam" id="PF00083">
    <property type="entry name" value="Sugar_tr"/>
    <property type="match status" value="1"/>
</dbReference>
<dbReference type="SUPFAM" id="SSF103473">
    <property type="entry name" value="MFS general substrate transporter"/>
    <property type="match status" value="1"/>
</dbReference>
<accession>A0A7R8CBW8</accession>
<evidence type="ECO:0000256" key="2">
    <source>
        <dbReference type="ARBA" id="ARBA00022692"/>
    </source>
</evidence>
<reference evidence="5" key="1">
    <citation type="submission" date="2021-02" db="EMBL/GenBank/DDBJ databases">
        <authorList>
            <person name="Bekaert M."/>
        </authorList>
    </citation>
    <scope>NUCLEOTIDE SEQUENCE</scope>
    <source>
        <strain evidence="5">IoA-00</strain>
    </source>
</reference>
<dbReference type="GO" id="GO:0022857">
    <property type="term" value="F:transmembrane transporter activity"/>
    <property type="evidence" value="ECO:0007669"/>
    <property type="project" value="InterPro"/>
</dbReference>
<protein>
    <submittedName>
        <fullName evidence="5">(salmon louse) hypothetical protein</fullName>
    </submittedName>
</protein>
<dbReference type="PANTHER" id="PTHR48021:SF1">
    <property type="entry name" value="GH07001P-RELATED"/>
    <property type="match status" value="1"/>
</dbReference>
<evidence type="ECO:0000256" key="3">
    <source>
        <dbReference type="ARBA" id="ARBA00022989"/>
    </source>
</evidence>
<dbReference type="Gene3D" id="1.20.1250.20">
    <property type="entry name" value="MFS general substrate transporter like domains"/>
    <property type="match status" value="2"/>
</dbReference>
<keyword evidence="2" id="KW-0812">Transmembrane</keyword>
<dbReference type="InterPro" id="IPR036259">
    <property type="entry name" value="MFS_trans_sf"/>
</dbReference>